<dbReference type="GO" id="GO:0003935">
    <property type="term" value="F:GTP cyclohydrolase II activity"/>
    <property type="evidence" value="ECO:0007669"/>
    <property type="project" value="TreeGrafter"/>
</dbReference>
<evidence type="ECO:0000256" key="6">
    <source>
        <dbReference type="ARBA" id="ARBA00008976"/>
    </source>
</evidence>
<reference evidence="16 17" key="1">
    <citation type="submission" date="2017-03" db="EMBL/GenBank/DDBJ databases">
        <title>Genome sequence of Sphingomonas dokdonensis DSM 21029.</title>
        <authorList>
            <person name="Poehlein A."/>
            <person name="Wuebbeler J.H."/>
            <person name="Steinbuechel A."/>
            <person name="Daniel R."/>
        </authorList>
    </citation>
    <scope>NUCLEOTIDE SEQUENCE [LARGE SCALE GENOMIC DNA]</scope>
    <source>
        <strain evidence="16 17">DSM 21029</strain>
    </source>
</reference>
<evidence type="ECO:0000256" key="12">
    <source>
        <dbReference type="ARBA" id="ARBA00023211"/>
    </source>
</evidence>
<dbReference type="PIRSF" id="PIRSF001259">
    <property type="entry name" value="RibA"/>
    <property type="match status" value="1"/>
</dbReference>
<evidence type="ECO:0000256" key="1">
    <source>
        <dbReference type="ARBA" id="ARBA00000141"/>
    </source>
</evidence>
<dbReference type="Gene3D" id="3.90.870.10">
    <property type="entry name" value="DHBP synthase"/>
    <property type="match status" value="1"/>
</dbReference>
<dbReference type="Gene3D" id="3.40.50.10990">
    <property type="entry name" value="GTP cyclohydrolase II"/>
    <property type="match status" value="1"/>
</dbReference>
<keyword evidence="11 14" id="KW-0460">Magnesium</keyword>
<evidence type="ECO:0000256" key="2">
    <source>
        <dbReference type="ARBA" id="ARBA00001936"/>
    </source>
</evidence>
<evidence type="ECO:0000313" key="16">
    <source>
        <dbReference type="EMBL" id="OWK31405.1"/>
    </source>
</evidence>
<comment type="function">
    <text evidence="3 14">Catalyzes the conversion of D-ribulose 5-phosphate to formate and 3,4-dihydroxy-2-butanone 4-phosphate.</text>
</comment>
<comment type="catalytic activity">
    <reaction evidence="1 14">
        <text>D-ribulose 5-phosphate = (2S)-2-hydroxy-3-oxobutyl phosphate + formate + H(+)</text>
        <dbReference type="Rhea" id="RHEA:18457"/>
        <dbReference type="ChEBI" id="CHEBI:15378"/>
        <dbReference type="ChEBI" id="CHEBI:15740"/>
        <dbReference type="ChEBI" id="CHEBI:58121"/>
        <dbReference type="ChEBI" id="CHEBI:58830"/>
        <dbReference type="EC" id="4.1.99.12"/>
    </reaction>
</comment>
<feature type="binding site" evidence="14">
    <location>
        <begin position="152"/>
        <end position="156"/>
    </location>
    <ligand>
        <name>D-ribulose 5-phosphate</name>
        <dbReference type="ChEBI" id="CHEBI:58121"/>
    </ligand>
</feature>
<proteinExistence type="inferred from homology"/>
<dbReference type="UniPathway" id="UPA00275">
    <property type="reaction ID" value="UER00399"/>
</dbReference>
<feature type="binding site" evidence="14">
    <location>
        <position position="44"/>
    </location>
    <ligand>
        <name>D-ribulose 5-phosphate</name>
        <dbReference type="ChEBI" id="CHEBI:58121"/>
    </ligand>
</feature>
<evidence type="ECO:0000256" key="13">
    <source>
        <dbReference type="ARBA" id="ARBA00023239"/>
    </source>
</evidence>
<gene>
    <name evidence="16" type="primary">ribBA</name>
    <name evidence="14" type="synonym">ribB</name>
    <name evidence="16" type="ORF">SPDO_14140</name>
</gene>
<feature type="binding site" evidence="14">
    <location>
        <begin position="39"/>
        <end position="40"/>
    </location>
    <ligand>
        <name>D-ribulose 5-phosphate</name>
        <dbReference type="ChEBI" id="CHEBI:58121"/>
    </ligand>
</feature>
<feature type="site" description="Essential for catalytic activity" evidence="14">
    <location>
        <position position="138"/>
    </location>
</feature>
<evidence type="ECO:0000256" key="3">
    <source>
        <dbReference type="ARBA" id="ARBA00002284"/>
    </source>
</evidence>
<comment type="cofactor">
    <cofactor evidence="2">
        <name>Mn(2+)</name>
        <dbReference type="ChEBI" id="CHEBI:29035"/>
    </cofactor>
</comment>
<evidence type="ECO:0000256" key="14">
    <source>
        <dbReference type="HAMAP-Rule" id="MF_00180"/>
    </source>
</evidence>
<accession>A0A245ZNV2</accession>
<sequence length="383" mass="41630">MQKPAELARLRHAFLSSPEEIIDEAKNGRMFILVDDEDRENEGDLVIPAQMATPEKINFMARHGRGLICLAMTKARVDALGLDLMSRHNGTRHETAFTVSIEARDGVTTGISAADRARTIAVAIDSSKGREEIVTPGHVFPLVARDGGVLVRAGHTEAAVDVSRLAGLNPSGVICEIMNEDGTMSRMDDLVSFAQLHNLKIGTIRDLIAYRRRHDHLVEKKAEMTFESRWGGQWKALTFHNKATGDETIALVKGKIDPAKPTLVRMHTASFFVDMFGEASERAGLLSTSMEMIAEEGAGVIVVINRAMKGVVSRFMQLRAEGKGAGAPEVEELRDYGVGAQILADLGVEEMVLLTNTHHTLVGLDGYGLSIVGERAIPGTRGE</sequence>
<feature type="binding site" evidence="14">
    <location>
        <position position="40"/>
    </location>
    <ligand>
        <name>Mg(2+)</name>
        <dbReference type="ChEBI" id="CHEBI:18420"/>
        <label>1</label>
    </ligand>
</feature>
<feature type="domain" description="GTP cyclohydrolase II" evidence="15">
    <location>
        <begin position="220"/>
        <end position="374"/>
    </location>
</feature>
<evidence type="ECO:0000256" key="5">
    <source>
        <dbReference type="ARBA" id="ARBA00005520"/>
    </source>
</evidence>
<dbReference type="Proteomes" id="UP000197290">
    <property type="component" value="Unassembled WGS sequence"/>
</dbReference>
<keyword evidence="17" id="KW-1185">Reference proteome</keyword>
<dbReference type="InterPro" id="IPR036144">
    <property type="entry name" value="RibA-like_sf"/>
</dbReference>
<comment type="caution">
    <text evidence="16">The sequence shown here is derived from an EMBL/GenBank/DDBJ whole genome shotgun (WGS) entry which is preliminary data.</text>
</comment>
<dbReference type="Pfam" id="PF00925">
    <property type="entry name" value="GTP_cyclohydro2"/>
    <property type="match status" value="1"/>
</dbReference>
<dbReference type="SUPFAM" id="SSF55821">
    <property type="entry name" value="YrdC/RibB"/>
    <property type="match status" value="1"/>
</dbReference>
<dbReference type="PANTHER" id="PTHR21327:SF34">
    <property type="entry name" value="3,4-DIHYDROXY-2-BUTANONE 4-PHOSPHATE SYNTHASE"/>
    <property type="match status" value="1"/>
</dbReference>
<organism evidence="16 17">
    <name type="scientific">Sphingomonas dokdonensis</name>
    <dbReference type="NCBI Taxonomy" id="344880"/>
    <lineage>
        <taxon>Bacteria</taxon>
        <taxon>Pseudomonadati</taxon>
        <taxon>Pseudomonadota</taxon>
        <taxon>Alphaproteobacteria</taxon>
        <taxon>Sphingomonadales</taxon>
        <taxon>Sphingomonadaceae</taxon>
        <taxon>Sphingomonas</taxon>
    </lineage>
</organism>
<dbReference type="GO" id="GO:0000287">
    <property type="term" value="F:magnesium ion binding"/>
    <property type="evidence" value="ECO:0007669"/>
    <property type="project" value="UniProtKB-UniRule"/>
</dbReference>
<keyword evidence="10 14" id="KW-0479">Metal-binding</keyword>
<comment type="similarity">
    <text evidence="5">In the N-terminal section; belongs to the DHBP synthase family.</text>
</comment>
<dbReference type="FunFam" id="3.90.870.10:FF:000001">
    <property type="entry name" value="Riboflavin biosynthesis protein RibBA"/>
    <property type="match status" value="1"/>
</dbReference>
<name>A0A245ZNV2_9SPHN</name>
<feature type="binding site" evidence="14">
    <location>
        <position position="40"/>
    </location>
    <ligand>
        <name>Mg(2+)</name>
        <dbReference type="ChEBI" id="CHEBI:18420"/>
        <label>2</label>
    </ligand>
</feature>
<dbReference type="InterPro" id="IPR000422">
    <property type="entry name" value="DHBP_synthase_RibB"/>
</dbReference>
<evidence type="ECO:0000313" key="17">
    <source>
        <dbReference type="Proteomes" id="UP000197290"/>
    </source>
</evidence>
<evidence type="ECO:0000256" key="10">
    <source>
        <dbReference type="ARBA" id="ARBA00022723"/>
    </source>
</evidence>
<comment type="subunit">
    <text evidence="14">Homodimer.</text>
</comment>
<keyword evidence="12 14" id="KW-0464">Manganese</keyword>
<evidence type="ECO:0000256" key="9">
    <source>
        <dbReference type="ARBA" id="ARBA00022619"/>
    </source>
</evidence>
<dbReference type="Pfam" id="PF00926">
    <property type="entry name" value="DHBP_synthase"/>
    <property type="match status" value="1"/>
</dbReference>
<evidence type="ECO:0000259" key="15">
    <source>
        <dbReference type="Pfam" id="PF00925"/>
    </source>
</evidence>
<dbReference type="NCBIfam" id="TIGR00506">
    <property type="entry name" value="ribB"/>
    <property type="match status" value="1"/>
</dbReference>
<keyword evidence="13 14" id="KW-0456">Lyase</keyword>
<dbReference type="AlphaFoldDB" id="A0A245ZNV2"/>
<protein>
    <recommendedName>
        <fullName evidence="8 14">3,4-dihydroxy-2-butanone 4-phosphate synthase</fullName>
        <shortName evidence="14">DHBP synthase</shortName>
        <ecNumber evidence="7 14">4.1.99.12</ecNumber>
    </recommendedName>
</protein>
<comment type="similarity">
    <text evidence="14">Belongs to the DHBP synthase family.</text>
</comment>
<dbReference type="SUPFAM" id="SSF142695">
    <property type="entry name" value="RibA-like"/>
    <property type="match status" value="1"/>
</dbReference>
<evidence type="ECO:0000256" key="11">
    <source>
        <dbReference type="ARBA" id="ARBA00022842"/>
    </source>
</evidence>
<dbReference type="GO" id="GO:0030145">
    <property type="term" value="F:manganese ion binding"/>
    <property type="evidence" value="ECO:0007669"/>
    <property type="project" value="UniProtKB-UniRule"/>
</dbReference>
<dbReference type="GO" id="GO:0008686">
    <property type="term" value="F:3,4-dihydroxy-2-butanone-4-phosphate synthase activity"/>
    <property type="evidence" value="ECO:0007669"/>
    <property type="project" value="UniProtKB-UniRule"/>
</dbReference>
<evidence type="ECO:0000256" key="7">
    <source>
        <dbReference type="ARBA" id="ARBA00012153"/>
    </source>
</evidence>
<feature type="binding site" evidence="14">
    <location>
        <position position="155"/>
    </location>
    <ligand>
        <name>Mg(2+)</name>
        <dbReference type="ChEBI" id="CHEBI:18420"/>
        <label>2</label>
    </ligand>
</feature>
<feature type="site" description="Essential for catalytic activity" evidence="14">
    <location>
        <position position="176"/>
    </location>
</feature>
<dbReference type="InterPro" id="IPR032677">
    <property type="entry name" value="GTP_cyclohydro_II"/>
</dbReference>
<keyword evidence="9 14" id="KW-0686">Riboflavin biosynthesis</keyword>
<comment type="cofactor">
    <cofactor evidence="14">
        <name>Mg(2+)</name>
        <dbReference type="ChEBI" id="CHEBI:18420"/>
    </cofactor>
    <cofactor evidence="14">
        <name>Mn(2+)</name>
        <dbReference type="ChEBI" id="CHEBI:29035"/>
    </cofactor>
    <text evidence="14">Binds 2 divalent metal cations per subunit. Magnesium or manganese.</text>
</comment>
<dbReference type="GO" id="GO:0009231">
    <property type="term" value="P:riboflavin biosynthetic process"/>
    <property type="evidence" value="ECO:0007669"/>
    <property type="project" value="UniProtKB-UniRule"/>
</dbReference>
<dbReference type="EMBL" id="NBBI01000002">
    <property type="protein sequence ID" value="OWK31405.1"/>
    <property type="molecule type" value="Genomic_DNA"/>
</dbReference>
<comment type="pathway">
    <text evidence="4 14">Cofactor biosynthesis; riboflavin biosynthesis; 2-hydroxy-3-oxobutyl phosphate from D-ribulose 5-phosphate: step 1/1.</text>
</comment>
<dbReference type="EC" id="4.1.99.12" evidence="7 14"/>
<dbReference type="GO" id="GO:0005829">
    <property type="term" value="C:cytosol"/>
    <property type="evidence" value="ECO:0007669"/>
    <property type="project" value="TreeGrafter"/>
</dbReference>
<evidence type="ECO:0000256" key="8">
    <source>
        <dbReference type="ARBA" id="ARBA00018836"/>
    </source>
</evidence>
<comment type="similarity">
    <text evidence="6">In the C-terminal section; belongs to the GTP cyclohydrolase II family.</text>
</comment>
<evidence type="ECO:0000256" key="4">
    <source>
        <dbReference type="ARBA" id="ARBA00004904"/>
    </source>
</evidence>
<dbReference type="HAMAP" id="MF_00180">
    <property type="entry name" value="RibB"/>
    <property type="match status" value="1"/>
</dbReference>
<dbReference type="InterPro" id="IPR017945">
    <property type="entry name" value="DHBP_synth_RibB-like_a/b_dom"/>
</dbReference>
<dbReference type="PANTHER" id="PTHR21327">
    <property type="entry name" value="GTP CYCLOHYDROLASE II-RELATED"/>
    <property type="match status" value="1"/>
</dbReference>